<dbReference type="EMBL" id="JACGWO010000001">
    <property type="protein sequence ID" value="KAK4438672.1"/>
    <property type="molecule type" value="Genomic_DNA"/>
</dbReference>
<sequence length="165" mass="18813">MKKYADKGRRLVEFSVGDHVLLKLTLQIWKKISAKVVNRGLVPKYDGPLSEGRKHTTDEDVGFFWWGKFVTPFWARSQAGSKVACQHAQHRVLRAQAWRCAHRQTCTRQNWRTGRRSCESARCACAPSHFGSSFVRMVTRSVRQLVLFTPTTVDHLEADLDGLVG</sequence>
<organism evidence="1 2">
    <name type="scientific">Sesamum alatum</name>
    <dbReference type="NCBI Taxonomy" id="300844"/>
    <lineage>
        <taxon>Eukaryota</taxon>
        <taxon>Viridiplantae</taxon>
        <taxon>Streptophyta</taxon>
        <taxon>Embryophyta</taxon>
        <taxon>Tracheophyta</taxon>
        <taxon>Spermatophyta</taxon>
        <taxon>Magnoliopsida</taxon>
        <taxon>eudicotyledons</taxon>
        <taxon>Gunneridae</taxon>
        <taxon>Pentapetalae</taxon>
        <taxon>asterids</taxon>
        <taxon>lamiids</taxon>
        <taxon>Lamiales</taxon>
        <taxon>Pedaliaceae</taxon>
        <taxon>Sesamum</taxon>
    </lineage>
</organism>
<gene>
    <name evidence="1" type="ORF">Salat_0201700</name>
</gene>
<dbReference type="Proteomes" id="UP001293254">
    <property type="component" value="Unassembled WGS sequence"/>
</dbReference>
<evidence type="ECO:0000313" key="2">
    <source>
        <dbReference type="Proteomes" id="UP001293254"/>
    </source>
</evidence>
<protein>
    <submittedName>
        <fullName evidence="1">Uncharacterized protein</fullName>
    </submittedName>
</protein>
<accession>A0AAE1YYN1</accession>
<name>A0AAE1YYN1_9LAMI</name>
<proteinExistence type="predicted"/>
<reference evidence="1" key="2">
    <citation type="journal article" date="2024" name="Plant">
        <title>Genomic evolution and insights into agronomic trait innovations of Sesamum species.</title>
        <authorList>
            <person name="Miao H."/>
            <person name="Wang L."/>
            <person name="Qu L."/>
            <person name="Liu H."/>
            <person name="Sun Y."/>
            <person name="Le M."/>
            <person name="Wang Q."/>
            <person name="Wei S."/>
            <person name="Zheng Y."/>
            <person name="Lin W."/>
            <person name="Duan Y."/>
            <person name="Cao H."/>
            <person name="Xiong S."/>
            <person name="Wang X."/>
            <person name="Wei L."/>
            <person name="Li C."/>
            <person name="Ma Q."/>
            <person name="Ju M."/>
            <person name="Zhao R."/>
            <person name="Li G."/>
            <person name="Mu C."/>
            <person name="Tian Q."/>
            <person name="Mei H."/>
            <person name="Zhang T."/>
            <person name="Gao T."/>
            <person name="Zhang H."/>
        </authorList>
    </citation>
    <scope>NUCLEOTIDE SEQUENCE</scope>
    <source>
        <strain evidence="1">3651</strain>
    </source>
</reference>
<reference evidence="1" key="1">
    <citation type="submission" date="2020-06" db="EMBL/GenBank/DDBJ databases">
        <authorList>
            <person name="Li T."/>
            <person name="Hu X."/>
            <person name="Zhang T."/>
            <person name="Song X."/>
            <person name="Zhang H."/>
            <person name="Dai N."/>
            <person name="Sheng W."/>
            <person name="Hou X."/>
            <person name="Wei L."/>
        </authorList>
    </citation>
    <scope>NUCLEOTIDE SEQUENCE</scope>
    <source>
        <strain evidence="1">3651</strain>
        <tissue evidence="1">Leaf</tissue>
    </source>
</reference>
<comment type="caution">
    <text evidence="1">The sequence shown here is derived from an EMBL/GenBank/DDBJ whole genome shotgun (WGS) entry which is preliminary data.</text>
</comment>
<dbReference type="AlphaFoldDB" id="A0AAE1YYN1"/>
<keyword evidence="2" id="KW-1185">Reference proteome</keyword>
<evidence type="ECO:0000313" key="1">
    <source>
        <dbReference type="EMBL" id="KAK4438672.1"/>
    </source>
</evidence>